<dbReference type="EMBL" id="CP034791">
    <property type="protein sequence ID" value="AZT91067.1"/>
    <property type="molecule type" value="Genomic_DNA"/>
</dbReference>
<evidence type="ECO:0000313" key="2">
    <source>
        <dbReference type="EMBL" id="AZT91067.1"/>
    </source>
</evidence>
<feature type="transmembrane region" description="Helical" evidence="1">
    <location>
        <begin position="214"/>
        <end position="234"/>
    </location>
</feature>
<keyword evidence="3" id="KW-1185">Reference proteome</keyword>
<name>A0A3T0D7I1_9FIRM</name>
<feature type="transmembrane region" description="Helical" evidence="1">
    <location>
        <begin position="103"/>
        <end position="121"/>
    </location>
</feature>
<keyword evidence="1" id="KW-1133">Transmembrane helix</keyword>
<dbReference type="RefSeq" id="WP_127352416.1">
    <property type="nucleotide sequence ID" value="NZ_CP034791.1"/>
</dbReference>
<keyword evidence="1" id="KW-0812">Transmembrane</keyword>
<sequence>MKFRRIFYLNLARKFIAYFATLFVELVLSISLFKFLNKNKAWTIDLILSQIFKANVITFFYVPIYLLLVSSQIHMDNCLIILKYTYVEDWWKEKIKILLKDTLIYLLSIYTIPLIVTVMLSSKYLKALSYKEFIFILEFLFIVLLLLVVYGTVYLIVLAIIKRAITAYIVGILVPFIDFVFIYIFKTVNFSGITLGMLINFLMSYSLSLKKHLFLFGIYLSYFLLLFTFLNIIMTNTLKKIDIYRGDKKSEN</sequence>
<dbReference type="Proteomes" id="UP000282930">
    <property type="component" value="Chromosome"/>
</dbReference>
<feature type="transmembrane region" description="Helical" evidence="1">
    <location>
        <begin position="15"/>
        <end position="36"/>
    </location>
</feature>
<evidence type="ECO:0000256" key="1">
    <source>
        <dbReference type="SAM" id="Phobius"/>
    </source>
</evidence>
<evidence type="ECO:0000313" key="3">
    <source>
        <dbReference type="Proteomes" id="UP000282930"/>
    </source>
</evidence>
<feature type="transmembrane region" description="Helical" evidence="1">
    <location>
        <begin position="165"/>
        <end position="184"/>
    </location>
</feature>
<dbReference type="KEGG" id="ccha:ELD05_10705"/>
<feature type="transmembrane region" description="Helical" evidence="1">
    <location>
        <begin position="56"/>
        <end position="82"/>
    </location>
</feature>
<gene>
    <name evidence="2" type="ORF">ELD05_10705</name>
</gene>
<reference evidence="2 3" key="1">
    <citation type="submission" date="2018-12" db="EMBL/GenBank/DDBJ databases">
        <title>Genome sequence from the cellulolytic species, Caldicellulosiruptor changbaiensis.</title>
        <authorList>
            <person name="Blumer-Schuette S.E."/>
            <person name="Mendoza C."/>
        </authorList>
    </citation>
    <scope>NUCLEOTIDE SEQUENCE [LARGE SCALE GENOMIC DNA]</scope>
    <source>
        <strain evidence="2 3">CBS-Z</strain>
    </source>
</reference>
<feature type="transmembrane region" description="Helical" evidence="1">
    <location>
        <begin position="133"/>
        <end position="158"/>
    </location>
</feature>
<organism evidence="2 3">
    <name type="scientific">Caldicellulosiruptor changbaiensis</name>
    <dbReference type="NCBI Taxonomy" id="1222016"/>
    <lineage>
        <taxon>Bacteria</taxon>
        <taxon>Bacillati</taxon>
        <taxon>Bacillota</taxon>
        <taxon>Bacillota incertae sedis</taxon>
        <taxon>Caldicellulosiruptorales</taxon>
        <taxon>Caldicellulosiruptoraceae</taxon>
        <taxon>Caldicellulosiruptor</taxon>
    </lineage>
</organism>
<accession>A0A3T0D7I1</accession>
<keyword evidence="1" id="KW-0472">Membrane</keyword>
<proteinExistence type="predicted"/>
<protein>
    <submittedName>
        <fullName evidence="2">Uncharacterized protein</fullName>
    </submittedName>
</protein>
<dbReference type="AlphaFoldDB" id="A0A3T0D7I1"/>